<gene>
    <name evidence="1" type="ORF">NE398_00155</name>
</gene>
<evidence type="ECO:0000313" key="2">
    <source>
        <dbReference type="Proteomes" id="UP001141183"/>
    </source>
</evidence>
<dbReference type="AlphaFoldDB" id="A0A9X3XFE6"/>
<protein>
    <submittedName>
        <fullName evidence="1">Uncharacterized protein</fullName>
    </submittedName>
</protein>
<comment type="caution">
    <text evidence="1">The sequence shown here is derived from an EMBL/GenBank/DDBJ whole genome shotgun (WGS) entry which is preliminary data.</text>
</comment>
<keyword evidence="2" id="KW-1185">Reference proteome</keyword>
<organism evidence="1 2">
    <name type="scientific">Clostridium tertium</name>
    <dbReference type="NCBI Taxonomy" id="1559"/>
    <lineage>
        <taxon>Bacteria</taxon>
        <taxon>Bacillati</taxon>
        <taxon>Bacillota</taxon>
        <taxon>Clostridia</taxon>
        <taxon>Eubacteriales</taxon>
        <taxon>Clostridiaceae</taxon>
        <taxon>Clostridium</taxon>
    </lineage>
</organism>
<dbReference type="GeneID" id="93043141"/>
<dbReference type="Proteomes" id="UP001141183">
    <property type="component" value="Unassembled WGS sequence"/>
</dbReference>
<sequence>MKKSTLLAFSGLIIIFFIVVSLGNRTKVYEKQERYNTPEEAIVNFIGYINSYEEVKSKNTYYHVTPNEFFESISKRYRLYLGEGNGNRYINDQVPVVHSYELEEVSLNDLINLKVNYEDSFKGMTNYKNHSEVRVYKLDVLASYNLSVDKNSVKKDGTVDKVNDTEETPVEIYLVVVDEGEGYVVDYYNIIYK</sequence>
<proteinExistence type="predicted"/>
<dbReference type="EMBL" id="JAMRYU010000001">
    <property type="protein sequence ID" value="MDC4238585.1"/>
    <property type="molecule type" value="Genomic_DNA"/>
</dbReference>
<reference evidence="1" key="1">
    <citation type="submission" date="2022-05" db="EMBL/GenBank/DDBJ databases">
        <title>Draft genome sequence of Clostridium tertium strain CP3 isolated from Peru.</title>
        <authorList>
            <person name="Hurtado R."/>
            <person name="Lima L."/>
            <person name="Sousa T."/>
            <person name="Jaiswal A.K."/>
            <person name="Tiwari S."/>
            <person name="Maturrano L."/>
            <person name="Brenig B."/>
            <person name="Azevedo V."/>
        </authorList>
    </citation>
    <scope>NUCLEOTIDE SEQUENCE</scope>
    <source>
        <strain evidence="1">CP3</strain>
    </source>
</reference>
<evidence type="ECO:0000313" key="1">
    <source>
        <dbReference type="EMBL" id="MDC4238585.1"/>
    </source>
</evidence>
<name>A0A9X3XFE6_9CLOT</name>
<accession>A0A9X3XFE6</accession>
<dbReference type="RefSeq" id="WP_008680490.1">
    <property type="nucleotide sequence ID" value="NZ_BAAACM010000009.1"/>
</dbReference>